<dbReference type="SUPFAM" id="SSF51182">
    <property type="entry name" value="RmlC-like cupins"/>
    <property type="match status" value="1"/>
</dbReference>
<evidence type="ECO:0000313" key="6">
    <source>
        <dbReference type="EMBL" id="RIV23939.1"/>
    </source>
</evidence>
<dbReference type="OrthoDB" id="321327at2"/>
<evidence type="ECO:0000256" key="2">
    <source>
        <dbReference type="PIRSR" id="PIRSR006232-1"/>
    </source>
</evidence>
<dbReference type="Pfam" id="PF05726">
    <property type="entry name" value="Pirin_C"/>
    <property type="match status" value="1"/>
</dbReference>
<evidence type="ECO:0000256" key="1">
    <source>
        <dbReference type="ARBA" id="ARBA00008416"/>
    </source>
</evidence>
<dbReference type="GO" id="GO:0046872">
    <property type="term" value="F:metal ion binding"/>
    <property type="evidence" value="ECO:0007669"/>
    <property type="project" value="UniProtKB-KW"/>
</dbReference>
<evidence type="ECO:0000313" key="7">
    <source>
        <dbReference type="Proteomes" id="UP000283523"/>
    </source>
</evidence>
<evidence type="ECO:0000256" key="3">
    <source>
        <dbReference type="RuleBase" id="RU003457"/>
    </source>
</evidence>
<protein>
    <submittedName>
        <fullName evidence="6">Pirin family protein</fullName>
    </submittedName>
</protein>
<comment type="similarity">
    <text evidence="1 3">Belongs to the pirin family.</text>
</comment>
<dbReference type="PIRSF" id="PIRSF006232">
    <property type="entry name" value="Pirin"/>
    <property type="match status" value="1"/>
</dbReference>
<name>A0A418MC49_9BACT</name>
<dbReference type="PANTHER" id="PTHR13903:SF8">
    <property type="entry name" value="PIRIN"/>
    <property type="match status" value="1"/>
</dbReference>
<dbReference type="InterPro" id="IPR003829">
    <property type="entry name" value="Pirin_N_dom"/>
</dbReference>
<keyword evidence="2" id="KW-0408">Iron</keyword>
<dbReference type="Gene3D" id="2.60.120.10">
    <property type="entry name" value="Jelly Rolls"/>
    <property type="match status" value="2"/>
</dbReference>
<sequence>MIQRTISSLYTPNNERGFLGAGHVARTVLTGGFAKTDPFIFLMDDMLDKKDHEPAGGPHPHAGFETVSLLVDGEIKEMLESMKKGDFQIMTAGSGTIHTETIEGPTKGRLFQMWLNLPRKDRWVTPRIQILPAEHVPVLNKEGVYMRLYSGTLAGIHSPVQNYTPLIAAEFDLKAGVGTSVQFPANFNAFLYIISGSVQIAGKVINHDQVAWLDLFDTEEDSNLAMQAGENGVRFVLYAAKPTHEAIVSYGPFIADTQAEIADLYKQYRSGTMQHIAAAPEAQKLIF</sequence>
<feature type="binding site" evidence="2">
    <location>
        <position position="98"/>
    </location>
    <ligand>
        <name>Fe cation</name>
        <dbReference type="ChEBI" id="CHEBI:24875"/>
    </ligand>
</feature>
<dbReference type="EMBL" id="QXED01000003">
    <property type="protein sequence ID" value="RIV23939.1"/>
    <property type="molecule type" value="Genomic_DNA"/>
</dbReference>
<dbReference type="PANTHER" id="PTHR13903">
    <property type="entry name" value="PIRIN-RELATED"/>
    <property type="match status" value="1"/>
</dbReference>
<organism evidence="6 7">
    <name type="scientific">Fibrisoma montanum</name>
    <dbReference type="NCBI Taxonomy" id="2305895"/>
    <lineage>
        <taxon>Bacteria</taxon>
        <taxon>Pseudomonadati</taxon>
        <taxon>Bacteroidota</taxon>
        <taxon>Cytophagia</taxon>
        <taxon>Cytophagales</taxon>
        <taxon>Spirosomataceae</taxon>
        <taxon>Fibrisoma</taxon>
    </lineage>
</organism>
<dbReference type="InterPro" id="IPR014710">
    <property type="entry name" value="RmlC-like_jellyroll"/>
</dbReference>
<feature type="domain" description="Pirin C-terminal" evidence="5">
    <location>
        <begin position="169"/>
        <end position="273"/>
    </location>
</feature>
<dbReference type="RefSeq" id="WP_119668155.1">
    <property type="nucleotide sequence ID" value="NZ_QXED01000003.1"/>
</dbReference>
<evidence type="ECO:0000259" key="5">
    <source>
        <dbReference type="Pfam" id="PF05726"/>
    </source>
</evidence>
<comment type="cofactor">
    <cofactor evidence="2">
        <name>Fe cation</name>
        <dbReference type="ChEBI" id="CHEBI:24875"/>
    </cofactor>
    <text evidence="2">Binds 1 Fe cation per subunit.</text>
</comment>
<keyword evidence="7" id="KW-1185">Reference proteome</keyword>
<proteinExistence type="inferred from homology"/>
<feature type="binding site" evidence="2">
    <location>
        <position position="59"/>
    </location>
    <ligand>
        <name>Fe cation</name>
        <dbReference type="ChEBI" id="CHEBI:24875"/>
    </ligand>
</feature>
<dbReference type="Pfam" id="PF02678">
    <property type="entry name" value="Pirin"/>
    <property type="match status" value="1"/>
</dbReference>
<comment type="caution">
    <text evidence="6">The sequence shown here is derived from an EMBL/GenBank/DDBJ whole genome shotgun (WGS) entry which is preliminary data.</text>
</comment>
<dbReference type="CDD" id="cd02247">
    <property type="entry name" value="cupin_pirin_C"/>
    <property type="match status" value="1"/>
</dbReference>
<accession>A0A418MC49</accession>
<keyword evidence="2" id="KW-0479">Metal-binding</keyword>
<dbReference type="InterPro" id="IPR008778">
    <property type="entry name" value="Pirin_C_dom"/>
</dbReference>
<feature type="domain" description="Pirin N-terminal" evidence="4">
    <location>
        <begin position="33"/>
        <end position="115"/>
    </location>
</feature>
<evidence type="ECO:0000259" key="4">
    <source>
        <dbReference type="Pfam" id="PF02678"/>
    </source>
</evidence>
<dbReference type="AlphaFoldDB" id="A0A418MC49"/>
<dbReference type="Proteomes" id="UP000283523">
    <property type="component" value="Unassembled WGS sequence"/>
</dbReference>
<feature type="binding site" evidence="2">
    <location>
        <position position="61"/>
    </location>
    <ligand>
        <name>Fe cation</name>
        <dbReference type="ChEBI" id="CHEBI:24875"/>
    </ligand>
</feature>
<feature type="binding site" evidence="2">
    <location>
        <position position="100"/>
    </location>
    <ligand>
        <name>Fe cation</name>
        <dbReference type="ChEBI" id="CHEBI:24875"/>
    </ligand>
</feature>
<gene>
    <name evidence="6" type="ORF">DYU11_13320</name>
</gene>
<reference evidence="6 7" key="1">
    <citation type="submission" date="2018-08" db="EMBL/GenBank/DDBJ databases">
        <title>Fibrisoma montanum sp. nov., isolated from Danxia mountain soil.</title>
        <authorList>
            <person name="Huang Y."/>
        </authorList>
    </citation>
    <scope>NUCLEOTIDE SEQUENCE [LARGE SCALE GENOMIC DNA]</scope>
    <source>
        <strain evidence="6 7">HYT19</strain>
    </source>
</reference>
<dbReference type="InterPro" id="IPR012093">
    <property type="entry name" value="Pirin"/>
</dbReference>
<dbReference type="InterPro" id="IPR011051">
    <property type="entry name" value="RmlC_Cupin_sf"/>
</dbReference>